<keyword evidence="10" id="KW-1185">Reference proteome</keyword>
<name>A0A1H6Z6D6_9FIRM</name>
<evidence type="ECO:0000256" key="1">
    <source>
        <dbReference type="ARBA" id="ARBA00004651"/>
    </source>
</evidence>
<proteinExistence type="predicted"/>
<dbReference type="CDD" id="cd17503">
    <property type="entry name" value="MFS_LmrB_MDR_like"/>
    <property type="match status" value="1"/>
</dbReference>
<dbReference type="Pfam" id="PF07690">
    <property type="entry name" value="MFS_1"/>
    <property type="match status" value="1"/>
</dbReference>
<feature type="transmembrane region" description="Helical" evidence="7">
    <location>
        <begin position="205"/>
        <end position="222"/>
    </location>
</feature>
<keyword evidence="2" id="KW-0813">Transport</keyword>
<feature type="transmembrane region" description="Helical" evidence="7">
    <location>
        <begin position="167"/>
        <end position="185"/>
    </location>
</feature>
<keyword evidence="4 7" id="KW-0812">Transmembrane</keyword>
<feature type="transmembrane region" description="Helical" evidence="7">
    <location>
        <begin position="81"/>
        <end position="100"/>
    </location>
</feature>
<dbReference type="AlphaFoldDB" id="A0A1H6Z6D6"/>
<dbReference type="GO" id="GO:0022857">
    <property type="term" value="F:transmembrane transporter activity"/>
    <property type="evidence" value="ECO:0007669"/>
    <property type="project" value="InterPro"/>
</dbReference>
<sequence length="532" mass="57862">MSEAVTSKSRSPMLIAGAVSLAAFMEVLDTTIANVALSHISGSLGATSEESTWVLTSYLVANGIILPLSGWLSSVFGRKNFFLLCILGFTITSFLCGIATSLPMLIVFRMLQGLAGGGLQPSQQAIIKDSFPPEKLGMAFAITGITTVLAPILGPVTGGYITDNFSWRWIFFINIPVGMLALFLVKALVQDPPSAKKQKVESVDYIGLGLIALGLGTLQVVLDKGQQEDWFSSNFILIFAAISIVSLIASVIWILRQKHPIIELKLFKIPSFTMPCIMIFFVGFALYSSAMLLPMEVQANFGYDATLSGLVLSPSGLATLLMMPVVGRLVNRIQGKYLISFGMLLTAGGMWATGMVTPQTDYNTFMWVRILQIVGLPFLFVPASTMAFSKITEEHSSNASAIIALMRNLGGSVGIAIVTNKLIQSQQIEQSYLVDHLNSASTVFQSTLAAYTHQFMQMGVPSLMTFDAAQHAALAKIYQQVALQASLLAYRDAYNFMAVILLLLAVVALFMPRDSYHKVEYKRPETCESEKM</sequence>
<dbReference type="STRING" id="84035.SAMN05660742_108122"/>
<comment type="subcellular location">
    <subcellularLocation>
        <location evidence="1">Cell membrane</location>
        <topology evidence="1">Multi-pass membrane protein</topology>
    </subcellularLocation>
</comment>
<feature type="transmembrane region" description="Helical" evidence="7">
    <location>
        <begin position="337"/>
        <end position="354"/>
    </location>
</feature>
<feature type="transmembrane region" description="Helical" evidence="7">
    <location>
        <begin position="139"/>
        <end position="161"/>
    </location>
</feature>
<evidence type="ECO:0000256" key="5">
    <source>
        <dbReference type="ARBA" id="ARBA00022989"/>
    </source>
</evidence>
<dbReference type="InterPro" id="IPR036259">
    <property type="entry name" value="MFS_trans_sf"/>
</dbReference>
<evidence type="ECO:0000256" key="3">
    <source>
        <dbReference type="ARBA" id="ARBA00022475"/>
    </source>
</evidence>
<feature type="domain" description="Major facilitator superfamily (MFS) profile" evidence="8">
    <location>
        <begin position="15"/>
        <end position="516"/>
    </location>
</feature>
<evidence type="ECO:0000313" key="9">
    <source>
        <dbReference type="EMBL" id="SEJ47564.1"/>
    </source>
</evidence>
<accession>A0A1H6Z6D6</accession>
<evidence type="ECO:0000256" key="4">
    <source>
        <dbReference type="ARBA" id="ARBA00022692"/>
    </source>
</evidence>
<dbReference type="PANTHER" id="PTHR23501:SF174">
    <property type="entry name" value="MULTIDRUG EXPORT PROTEIN EMRB-RELATED"/>
    <property type="match status" value="1"/>
</dbReference>
<evidence type="ECO:0000313" key="10">
    <source>
        <dbReference type="Proteomes" id="UP000199662"/>
    </source>
</evidence>
<dbReference type="Gene3D" id="1.20.1250.20">
    <property type="entry name" value="MFS general substrate transporter like domains"/>
    <property type="match status" value="1"/>
</dbReference>
<evidence type="ECO:0000259" key="8">
    <source>
        <dbReference type="PROSITE" id="PS50850"/>
    </source>
</evidence>
<dbReference type="NCBIfam" id="TIGR00711">
    <property type="entry name" value="efflux_EmrB"/>
    <property type="match status" value="1"/>
</dbReference>
<feature type="transmembrane region" description="Helical" evidence="7">
    <location>
        <begin position="267"/>
        <end position="287"/>
    </location>
</feature>
<feature type="transmembrane region" description="Helical" evidence="7">
    <location>
        <begin position="234"/>
        <end position="255"/>
    </location>
</feature>
<dbReference type="GO" id="GO:0005886">
    <property type="term" value="C:plasma membrane"/>
    <property type="evidence" value="ECO:0007669"/>
    <property type="project" value="UniProtKB-SubCell"/>
</dbReference>
<dbReference type="InterPro" id="IPR020846">
    <property type="entry name" value="MFS_dom"/>
</dbReference>
<feature type="transmembrane region" description="Helical" evidence="7">
    <location>
        <begin position="493"/>
        <end position="511"/>
    </location>
</feature>
<feature type="transmembrane region" description="Helical" evidence="7">
    <location>
        <begin position="366"/>
        <end position="388"/>
    </location>
</feature>
<evidence type="ECO:0000256" key="7">
    <source>
        <dbReference type="SAM" id="Phobius"/>
    </source>
</evidence>
<keyword evidence="6 7" id="KW-0472">Membrane</keyword>
<protein>
    <submittedName>
        <fullName evidence="9">MFS transporter, DHA2 family, multidrug resistance protein</fullName>
    </submittedName>
</protein>
<dbReference type="Proteomes" id="UP000199662">
    <property type="component" value="Unassembled WGS sequence"/>
</dbReference>
<keyword evidence="3" id="KW-1003">Cell membrane</keyword>
<dbReference type="PROSITE" id="PS50850">
    <property type="entry name" value="MFS"/>
    <property type="match status" value="1"/>
</dbReference>
<dbReference type="InterPro" id="IPR004638">
    <property type="entry name" value="EmrB-like"/>
</dbReference>
<evidence type="ECO:0000256" key="6">
    <source>
        <dbReference type="ARBA" id="ARBA00023136"/>
    </source>
</evidence>
<reference evidence="9 10" key="1">
    <citation type="submission" date="2016-10" db="EMBL/GenBank/DDBJ databases">
        <authorList>
            <person name="de Groot N.N."/>
        </authorList>
    </citation>
    <scope>NUCLEOTIDE SEQUENCE [LARGE SCALE GENOMIC DNA]</scope>
    <source>
        <strain evidence="9 10">DSM 2179</strain>
    </source>
</reference>
<gene>
    <name evidence="9" type="ORF">SAMN05660742_108122</name>
</gene>
<dbReference type="SUPFAM" id="SSF103473">
    <property type="entry name" value="MFS general substrate transporter"/>
    <property type="match status" value="1"/>
</dbReference>
<dbReference type="Gene3D" id="1.20.1720.10">
    <property type="entry name" value="Multidrug resistance protein D"/>
    <property type="match status" value="1"/>
</dbReference>
<feature type="transmembrane region" description="Helical" evidence="7">
    <location>
        <begin position="53"/>
        <end position="74"/>
    </location>
</feature>
<dbReference type="EMBL" id="FNZK01000008">
    <property type="protein sequence ID" value="SEJ47564.1"/>
    <property type="molecule type" value="Genomic_DNA"/>
</dbReference>
<dbReference type="PANTHER" id="PTHR23501">
    <property type="entry name" value="MAJOR FACILITATOR SUPERFAMILY"/>
    <property type="match status" value="1"/>
</dbReference>
<feature type="transmembrane region" description="Helical" evidence="7">
    <location>
        <begin position="307"/>
        <end position="330"/>
    </location>
</feature>
<evidence type="ECO:0000256" key="2">
    <source>
        <dbReference type="ARBA" id="ARBA00022448"/>
    </source>
</evidence>
<keyword evidence="5 7" id="KW-1133">Transmembrane helix</keyword>
<dbReference type="InterPro" id="IPR011701">
    <property type="entry name" value="MFS"/>
</dbReference>
<organism evidence="9 10">
    <name type="scientific">Propionispira arboris</name>
    <dbReference type="NCBI Taxonomy" id="84035"/>
    <lineage>
        <taxon>Bacteria</taxon>
        <taxon>Bacillati</taxon>
        <taxon>Bacillota</taxon>
        <taxon>Negativicutes</taxon>
        <taxon>Selenomonadales</taxon>
        <taxon>Selenomonadaceae</taxon>
        <taxon>Propionispira</taxon>
    </lineage>
</organism>